<evidence type="ECO:0000313" key="1">
    <source>
        <dbReference type="EMBL" id="CAB4000301.1"/>
    </source>
</evidence>
<feature type="non-terminal residue" evidence="1">
    <location>
        <position position="115"/>
    </location>
</feature>
<dbReference type="AlphaFoldDB" id="A0A6S7I065"/>
<sequence>YLLYQEGKKQMHLKIAREPRALELFEDILMSNSCLYVHSESCHILSTNPGLDKILKSVVYSCHVLVIGVPKKSIYSILIGYKPCGLNINRTEKEETKRSPTEEYKYLYILRIIRL</sequence>
<protein>
    <submittedName>
        <fullName evidence="1">Uncharacterized protein</fullName>
    </submittedName>
</protein>
<gene>
    <name evidence="1" type="ORF">PACLA_8A006914</name>
</gene>
<accession>A0A6S7I065</accession>
<proteinExistence type="predicted"/>
<keyword evidence="2" id="KW-1185">Reference proteome</keyword>
<name>A0A6S7I065_PARCT</name>
<organism evidence="1 2">
    <name type="scientific">Paramuricea clavata</name>
    <name type="common">Red gorgonian</name>
    <name type="synonym">Violescent sea-whip</name>
    <dbReference type="NCBI Taxonomy" id="317549"/>
    <lineage>
        <taxon>Eukaryota</taxon>
        <taxon>Metazoa</taxon>
        <taxon>Cnidaria</taxon>
        <taxon>Anthozoa</taxon>
        <taxon>Octocorallia</taxon>
        <taxon>Malacalcyonacea</taxon>
        <taxon>Plexauridae</taxon>
        <taxon>Paramuricea</taxon>
    </lineage>
</organism>
<feature type="non-terminal residue" evidence="1">
    <location>
        <position position="1"/>
    </location>
</feature>
<reference evidence="1" key="1">
    <citation type="submission" date="2020-04" db="EMBL/GenBank/DDBJ databases">
        <authorList>
            <person name="Alioto T."/>
            <person name="Alioto T."/>
            <person name="Gomez Garrido J."/>
        </authorList>
    </citation>
    <scope>NUCLEOTIDE SEQUENCE</scope>
    <source>
        <strain evidence="1">A484AB</strain>
    </source>
</reference>
<comment type="caution">
    <text evidence="1">The sequence shown here is derived from an EMBL/GenBank/DDBJ whole genome shotgun (WGS) entry which is preliminary data.</text>
</comment>
<dbReference type="EMBL" id="CACRXK020003802">
    <property type="protein sequence ID" value="CAB4000301.1"/>
    <property type="molecule type" value="Genomic_DNA"/>
</dbReference>
<evidence type="ECO:0000313" key="2">
    <source>
        <dbReference type="Proteomes" id="UP001152795"/>
    </source>
</evidence>
<dbReference type="Proteomes" id="UP001152795">
    <property type="component" value="Unassembled WGS sequence"/>
</dbReference>